<evidence type="ECO:0000313" key="5">
    <source>
        <dbReference type="Proteomes" id="UP000250028"/>
    </source>
</evidence>
<feature type="domain" description="Methyltransferase" evidence="3">
    <location>
        <begin position="35"/>
        <end position="126"/>
    </location>
</feature>
<dbReference type="InterPro" id="IPR029063">
    <property type="entry name" value="SAM-dependent_MTases_sf"/>
</dbReference>
<dbReference type="GO" id="GO:0032259">
    <property type="term" value="P:methylation"/>
    <property type="evidence" value="ECO:0007669"/>
    <property type="project" value="UniProtKB-KW"/>
</dbReference>
<sequence>MPTWDPTQYEKFATLRDRPFLDLLSRVGAQDPQLVVDLGCGDGPLTLLMAQRWPGARIIGVDSSPQMIERAREVDTEGRVEWQVGSVEDWDPAQAPDVLITNATLQWVPTHRDLIPGWLQALPEGGWFAMQVPGNFDAPSHRLIRETVAGHPRAQELAGALRSDAVEDPSGYADLLATRCSHLDVWETTYLQMLDPAAAQRSPVLEWVRGTGLRPVLDRLRPEELEPFEAALTAHYDRAYPRKPYGVPFEFRRVFAVGSI</sequence>
<dbReference type="AlphaFoldDB" id="A0A2Y8ZV20"/>
<evidence type="ECO:0000256" key="1">
    <source>
        <dbReference type="ARBA" id="ARBA00022603"/>
    </source>
</evidence>
<evidence type="ECO:0000259" key="3">
    <source>
        <dbReference type="Pfam" id="PF13649"/>
    </source>
</evidence>
<dbReference type="OrthoDB" id="9795085at2"/>
<dbReference type="PANTHER" id="PTHR43861:SF1">
    <property type="entry name" value="TRANS-ACONITATE 2-METHYLTRANSFERASE"/>
    <property type="match status" value="1"/>
</dbReference>
<organism evidence="4 5">
    <name type="scientific">Branchiibius hedensis</name>
    <dbReference type="NCBI Taxonomy" id="672460"/>
    <lineage>
        <taxon>Bacteria</taxon>
        <taxon>Bacillati</taxon>
        <taxon>Actinomycetota</taxon>
        <taxon>Actinomycetes</taxon>
        <taxon>Micrococcales</taxon>
        <taxon>Dermacoccaceae</taxon>
        <taxon>Branchiibius</taxon>
    </lineage>
</organism>
<dbReference type="RefSeq" id="WP_109686197.1">
    <property type="nucleotide sequence ID" value="NZ_QGDN01000001.1"/>
</dbReference>
<protein>
    <submittedName>
        <fullName evidence="4">Trans-aconitate 2-methyltransferase</fullName>
    </submittedName>
</protein>
<dbReference type="CDD" id="cd02440">
    <property type="entry name" value="AdoMet_MTases"/>
    <property type="match status" value="1"/>
</dbReference>
<evidence type="ECO:0000256" key="2">
    <source>
        <dbReference type="ARBA" id="ARBA00022679"/>
    </source>
</evidence>
<dbReference type="EMBL" id="UESZ01000001">
    <property type="protein sequence ID" value="SSA35128.1"/>
    <property type="molecule type" value="Genomic_DNA"/>
</dbReference>
<dbReference type="GO" id="GO:0030798">
    <property type="term" value="F:trans-aconitate 2-methyltransferase activity"/>
    <property type="evidence" value="ECO:0007669"/>
    <property type="project" value="InterPro"/>
</dbReference>
<proteinExistence type="predicted"/>
<dbReference type="InterPro" id="IPR023149">
    <property type="entry name" value="Trans_acon_MeTrfase_C"/>
</dbReference>
<dbReference type="SUPFAM" id="SSF53335">
    <property type="entry name" value="S-adenosyl-L-methionine-dependent methyltransferases"/>
    <property type="match status" value="1"/>
</dbReference>
<dbReference type="Pfam" id="PF13649">
    <property type="entry name" value="Methyltransf_25"/>
    <property type="match status" value="1"/>
</dbReference>
<dbReference type="Gene3D" id="3.40.50.150">
    <property type="entry name" value="Vaccinia Virus protein VP39"/>
    <property type="match status" value="1"/>
</dbReference>
<evidence type="ECO:0000313" key="4">
    <source>
        <dbReference type="EMBL" id="SSA35128.1"/>
    </source>
</evidence>
<gene>
    <name evidence="4" type="ORF">SAMN04489750_2473</name>
</gene>
<dbReference type="Proteomes" id="UP000250028">
    <property type="component" value="Unassembled WGS sequence"/>
</dbReference>
<keyword evidence="5" id="KW-1185">Reference proteome</keyword>
<reference evidence="5" key="1">
    <citation type="submission" date="2016-10" db="EMBL/GenBank/DDBJ databases">
        <authorList>
            <person name="Varghese N."/>
            <person name="Submissions S."/>
        </authorList>
    </citation>
    <scope>NUCLEOTIDE SEQUENCE [LARGE SCALE GENOMIC DNA]</scope>
    <source>
        <strain evidence="5">DSM 22951</strain>
    </source>
</reference>
<dbReference type="InterPro" id="IPR041698">
    <property type="entry name" value="Methyltransf_25"/>
</dbReference>
<name>A0A2Y8ZV20_9MICO</name>
<keyword evidence="1 4" id="KW-0489">Methyltransferase</keyword>
<dbReference type="Gene3D" id="1.10.150.290">
    <property type="entry name" value="S-adenosyl-L-methionine-dependent methyltransferases"/>
    <property type="match status" value="1"/>
</dbReference>
<accession>A0A2Y8ZV20</accession>
<keyword evidence="2 4" id="KW-0808">Transferase</keyword>
<dbReference type="PANTHER" id="PTHR43861">
    <property type="entry name" value="TRANS-ACONITATE 2-METHYLTRANSFERASE-RELATED"/>
    <property type="match status" value="1"/>
</dbReference>